<sequence>TCPTLTKNFDDIKHTTLSERGALKEAARCLKCADAPCQKSCPTQIDVKSFITSIANKNYYGAAKAILSDNPLGLTCGMIFMKMGISQTLDPKTKPLPKGGDQRIALIGGGPASISCACFLARLGYKDITASLPELHGNVIVLGAGDTAFDCATSALRCGARRVFV</sequence>
<dbReference type="SUPFAM" id="SSF51971">
    <property type="entry name" value="Nucleotide-binding domain"/>
    <property type="match status" value="1"/>
</dbReference>
<dbReference type="InterPro" id="IPR009051">
    <property type="entry name" value="Helical_ferredxn"/>
</dbReference>
<dbReference type="Pfam" id="PF14691">
    <property type="entry name" value="Fer4_20"/>
    <property type="match status" value="1"/>
</dbReference>
<feature type="domain" description="Dihydroprymidine dehydrogenase" evidence="2">
    <location>
        <begin position="7"/>
        <end position="79"/>
    </location>
</feature>
<gene>
    <name evidence="3" type="ORF">OBRU01_20487</name>
</gene>
<dbReference type="InterPro" id="IPR028261">
    <property type="entry name" value="DPD_II"/>
</dbReference>
<dbReference type="InterPro" id="IPR036188">
    <property type="entry name" value="FAD/NAD-bd_sf"/>
</dbReference>
<feature type="non-terminal residue" evidence="3">
    <location>
        <position position="165"/>
    </location>
</feature>
<dbReference type="GO" id="GO:0017113">
    <property type="term" value="F:dihydropyrimidine dehydrogenase (NADP+) activity"/>
    <property type="evidence" value="ECO:0007669"/>
    <property type="project" value="TreeGrafter"/>
</dbReference>
<dbReference type="Gene3D" id="3.50.50.60">
    <property type="entry name" value="FAD/NAD(P)-binding domain"/>
    <property type="match status" value="2"/>
</dbReference>
<protein>
    <submittedName>
        <fullName evidence="3">Dihydropyrimidine dehydrogenase</fullName>
    </submittedName>
</protein>
<proteinExistence type="predicted"/>
<reference evidence="3 4" key="1">
    <citation type="journal article" date="2015" name="Genome Biol. Evol.">
        <title>The genome of winter moth (Operophtera brumata) provides a genomic perspective on sexual dimorphism and phenology.</title>
        <authorList>
            <person name="Derks M.F."/>
            <person name="Smit S."/>
            <person name="Salis L."/>
            <person name="Schijlen E."/>
            <person name="Bossers A."/>
            <person name="Mateman C."/>
            <person name="Pijl A.S."/>
            <person name="de Ridder D."/>
            <person name="Groenen M.A."/>
            <person name="Visser M.E."/>
            <person name="Megens H.J."/>
        </authorList>
    </citation>
    <scope>NUCLEOTIDE SEQUENCE [LARGE SCALE GENOMIC DNA]</scope>
    <source>
        <strain evidence="3">WM2013NL</strain>
        <tissue evidence="3">Head and thorax</tissue>
    </source>
</reference>
<evidence type="ECO:0000313" key="3">
    <source>
        <dbReference type="EMBL" id="KOB66973.1"/>
    </source>
</evidence>
<keyword evidence="1" id="KW-0560">Oxidoreductase</keyword>
<comment type="caution">
    <text evidence="3">The sequence shown here is derived from an EMBL/GenBank/DDBJ whole genome shotgun (WGS) entry which is preliminary data.</text>
</comment>
<evidence type="ECO:0000256" key="1">
    <source>
        <dbReference type="ARBA" id="ARBA00023002"/>
    </source>
</evidence>
<evidence type="ECO:0000259" key="2">
    <source>
        <dbReference type="Pfam" id="PF14691"/>
    </source>
</evidence>
<feature type="non-terminal residue" evidence="3">
    <location>
        <position position="1"/>
    </location>
</feature>
<dbReference type="GO" id="GO:0006210">
    <property type="term" value="P:thymine catabolic process"/>
    <property type="evidence" value="ECO:0007669"/>
    <property type="project" value="TreeGrafter"/>
</dbReference>
<dbReference type="Gene3D" id="1.10.1060.10">
    <property type="entry name" value="Alpha-helical ferredoxin"/>
    <property type="match status" value="1"/>
</dbReference>
<accession>A0A0L7KUN4</accession>
<evidence type="ECO:0000313" key="4">
    <source>
        <dbReference type="Proteomes" id="UP000037510"/>
    </source>
</evidence>
<dbReference type="SUPFAM" id="SSF46548">
    <property type="entry name" value="alpha-helical ferredoxin"/>
    <property type="match status" value="1"/>
</dbReference>
<dbReference type="GO" id="GO:0006212">
    <property type="term" value="P:uracil catabolic process"/>
    <property type="evidence" value="ECO:0007669"/>
    <property type="project" value="TreeGrafter"/>
</dbReference>
<dbReference type="GO" id="GO:0005829">
    <property type="term" value="C:cytosol"/>
    <property type="evidence" value="ECO:0007669"/>
    <property type="project" value="TreeGrafter"/>
</dbReference>
<name>A0A0L7KUN4_OPEBR</name>
<dbReference type="AlphaFoldDB" id="A0A0L7KUN4"/>
<dbReference type="GO" id="GO:0050661">
    <property type="term" value="F:NADP binding"/>
    <property type="evidence" value="ECO:0007669"/>
    <property type="project" value="TreeGrafter"/>
</dbReference>
<dbReference type="PANTHER" id="PTHR43073:SF2">
    <property type="entry name" value="DIHYDROPYRIMIDINE DEHYDROGENASE [NADP(+)]"/>
    <property type="match status" value="1"/>
</dbReference>
<keyword evidence="4" id="KW-1185">Reference proteome</keyword>
<dbReference type="EMBL" id="JTDY01005464">
    <property type="protein sequence ID" value="KOB66973.1"/>
    <property type="molecule type" value="Genomic_DNA"/>
</dbReference>
<dbReference type="PANTHER" id="PTHR43073">
    <property type="entry name" value="DIHYDROPYRIMIDINE DEHYDROGENASE [NADP(+)]"/>
    <property type="match status" value="1"/>
</dbReference>
<organism evidence="3 4">
    <name type="scientific">Operophtera brumata</name>
    <name type="common">Winter moth</name>
    <name type="synonym">Phalaena brumata</name>
    <dbReference type="NCBI Taxonomy" id="104452"/>
    <lineage>
        <taxon>Eukaryota</taxon>
        <taxon>Metazoa</taxon>
        <taxon>Ecdysozoa</taxon>
        <taxon>Arthropoda</taxon>
        <taxon>Hexapoda</taxon>
        <taxon>Insecta</taxon>
        <taxon>Pterygota</taxon>
        <taxon>Neoptera</taxon>
        <taxon>Endopterygota</taxon>
        <taxon>Lepidoptera</taxon>
        <taxon>Glossata</taxon>
        <taxon>Ditrysia</taxon>
        <taxon>Geometroidea</taxon>
        <taxon>Geometridae</taxon>
        <taxon>Larentiinae</taxon>
        <taxon>Operophtera</taxon>
    </lineage>
</organism>
<dbReference type="STRING" id="104452.A0A0L7KUN4"/>
<dbReference type="GO" id="GO:0002058">
    <property type="term" value="F:uracil binding"/>
    <property type="evidence" value="ECO:0007669"/>
    <property type="project" value="TreeGrafter"/>
</dbReference>
<dbReference type="GO" id="GO:0051536">
    <property type="term" value="F:iron-sulfur cluster binding"/>
    <property type="evidence" value="ECO:0007669"/>
    <property type="project" value="InterPro"/>
</dbReference>
<dbReference type="Proteomes" id="UP000037510">
    <property type="component" value="Unassembled WGS sequence"/>
</dbReference>